<evidence type="ECO:0000313" key="3">
    <source>
        <dbReference type="Proteomes" id="UP000239007"/>
    </source>
</evidence>
<dbReference type="EMBL" id="MSCH01000003">
    <property type="protein sequence ID" value="PQJ54405.1"/>
    <property type="molecule type" value="Genomic_DNA"/>
</dbReference>
<name>A0A2S7UXH7_9GAMM</name>
<keyword evidence="1" id="KW-0732">Signal</keyword>
<sequence length="549" mass="60127">MNTKLFIKSVLATAFIAQSGQAFAAQYEIKEIAPLDKYKQHFSMGLNDSGTVVGITRDTFNFPFYLESYLDAYKTSCGLSDSELASGIFDASSTKCLGNELAEYSGNPLYQKVGSSKSFISSGSDTSLAILTDVEDSELGDYTHSNLEELKAINATNIAVGTASAPFIPVDFTYTSDDNISTDVRFWQRDYKTRAVVYVNGVGTNIEPAFSEYGGVTSAVDISDSGYVAGYSSIALVEAAQTSIETDCTNESSPLLVCVWTTQLSGEIYTKRPYIWQVDDFGEVLSSTEFGLAFTPTETQTGTYTAIITAVNDDGVGVGYGQIPNSDENIRTQPLLFGPDGTESLIDNDLYDAGYATDINSSNIVVGKVQTYYDGTYNDEFFVYDILNDELQIPTTFYTTAESSANAINDLGKVVGEAEYEVTTDTVRRKHGFIYDINTKELFDINDLIGCNSEFEIVEMKDINNNNQIAATALKLVEYRDSLGNFLYDSAGEAYMEQVAVSVLLSPISGEIETCSEDEADKYERKGLSSTPMLLIFLSTLLYIRRKSI</sequence>
<evidence type="ECO:0000313" key="2">
    <source>
        <dbReference type="EMBL" id="PQJ54405.1"/>
    </source>
</evidence>
<comment type="caution">
    <text evidence="2">The sequence shown here is derived from an EMBL/GenBank/DDBJ whole genome shotgun (WGS) entry which is preliminary data.</text>
</comment>
<gene>
    <name evidence="2" type="ORF">BTO11_12535</name>
</gene>
<dbReference type="Proteomes" id="UP000239007">
    <property type="component" value="Unassembled WGS sequence"/>
</dbReference>
<reference evidence="2 3" key="1">
    <citation type="submission" date="2016-12" db="EMBL/GenBank/DDBJ databases">
        <title>Diversity of luminous bacteria.</title>
        <authorList>
            <person name="Yoshizawa S."/>
            <person name="Kogure K."/>
        </authorList>
    </citation>
    <scope>NUCLEOTIDE SEQUENCE [LARGE SCALE GENOMIC DNA]</scope>
    <source>
        <strain evidence="2 3">SA4-48</strain>
    </source>
</reference>
<feature type="chain" id="PRO_5015683197" description="Ig-like domain-containing protein" evidence="1">
    <location>
        <begin position="25"/>
        <end position="549"/>
    </location>
</feature>
<proteinExistence type="predicted"/>
<feature type="signal peptide" evidence="1">
    <location>
        <begin position="1"/>
        <end position="24"/>
    </location>
</feature>
<dbReference type="AlphaFoldDB" id="A0A2S7UXH7"/>
<dbReference type="RefSeq" id="WP_181135900.1">
    <property type="nucleotide sequence ID" value="NZ_BMYG01000001.1"/>
</dbReference>
<evidence type="ECO:0000256" key="1">
    <source>
        <dbReference type="SAM" id="SignalP"/>
    </source>
</evidence>
<keyword evidence="3" id="KW-1185">Reference proteome</keyword>
<organism evidence="2 3">
    <name type="scientific">Psychrosphaera saromensis</name>
    <dbReference type="NCBI Taxonomy" id="716813"/>
    <lineage>
        <taxon>Bacteria</taxon>
        <taxon>Pseudomonadati</taxon>
        <taxon>Pseudomonadota</taxon>
        <taxon>Gammaproteobacteria</taxon>
        <taxon>Alteromonadales</taxon>
        <taxon>Pseudoalteromonadaceae</taxon>
        <taxon>Psychrosphaera</taxon>
    </lineage>
</organism>
<dbReference type="Pfam" id="PF11949">
    <property type="entry name" value="DUF3466"/>
    <property type="match status" value="1"/>
</dbReference>
<dbReference type="InterPro" id="IPR022562">
    <property type="entry name" value="DUF3466"/>
</dbReference>
<protein>
    <recommendedName>
        <fullName evidence="4">Ig-like domain-containing protein</fullName>
    </recommendedName>
</protein>
<accession>A0A2S7UXH7</accession>
<evidence type="ECO:0008006" key="4">
    <source>
        <dbReference type="Google" id="ProtNLM"/>
    </source>
</evidence>